<accession>A0ABN7ATV0</accession>
<evidence type="ECO:0000256" key="1">
    <source>
        <dbReference type="ARBA" id="ARBA00022729"/>
    </source>
</evidence>
<evidence type="ECO:0000313" key="5">
    <source>
        <dbReference type="Proteomes" id="UP001307889"/>
    </source>
</evidence>
<organism evidence="4 5">
    <name type="scientific">Nesidiocoris tenuis</name>
    <dbReference type="NCBI Taxonomy" id="355587"/>
    <lineage>
        <taxon>Eukaryota</taxon>
        <taxon>Metazoa</taxon>
        <taxon>Ecdysozoa</taxon>
        <taxon>Arthropoda</taxon>
        <taxon>Hexapoda</taxon>
        <taxon>Insecta</taxon>
        <taxon>Pterygota</taxon>
        <taxon>Neoptera</taxon>
        <taxon>Paraneoptera</taxon>
        <taxon>Hemiptera</taxon>
        <taxon>Heteroptera</taxon>
        <taxon>Panheteroptera</taxon>
        <taxon>Cimicomorpha</taxon>
        <taxon>Miridae</taxon>
        <taxon>Dicyphina</taxon>
        <taxon>Nesidiocoris</taxon>
    </lineage>
</organism>
<dbReference type="Proteomes" id="UP001307889">
    <property type="component" value="Chromosome 6"/>
</dbReference>
<gene>
    <name evidence="4" type="ORF">NTJ_08443</name>
</gene>
<sequence length="1225" mass="138517">MKITDFCFVACLIIGANGYTSSGPFTKEPAIWSLRCLYAGSEKCFRALTEYELPEAENLTFPELEHIFRETDKDVKNLIIKQDLAGLTRVQACKIPKPFLLLLSAEHLKSVRSEVLGWMLGCNTDDLAIVRLIAESVQFHKEPYNFYTEIQSMKLGENVLSILAEFVKSINYTNSAQWFVSEAYSILEQVDPDIILSDNYRVLHFMRNINPDIWVQRSQKVKRIWAYALGRYVRNMAAWGDMELQTWGHLLTGSTMDELGGLNAERIQNKTKFFQLPFSLLQVRGLFGHFYRHHVVIKLAVYRDVKPLLHQLLPRHIRQFDDDFAELPQDAIIKGQTTLSTSLQIAEFIARMEGDKSAEDLISKKEGLIKLNQLSYSLPLDAFKKLNYTLSYRDRILQNERLSLGQLFYLTDGGSAYKLSMDGIQDARGVLRGLPTNILNSGLPPSIHAHLAAEMSASTPPRSAALLDHLLLRSVSDKNVRSLLKNSDANVYLNFLPSKFVETHHETILPVLEHYVKQHPKFANEIPEHLLSVILRKSGNRALQWEAFEWNNESSIFPILLRGLTCADIRQISPLEFIHVISRFNTLRSTHGWIFPKHLQLCSLRKFVEYLDTKSSFMTQYLSSSLLSLMTSSDVEAVGGFVLTRMPLLDVRMSPHRELIFTSIGRLSLPELLISAPMHRLLDIAELNYRPKIGKDLFNLGNLTAFLSASNIVGMDPADFKLMLEAGYLDKRVCATDIQRDAWASLISDAFGSADKWKVQDLVTLGDLLLVIPHHDLAQVDVQVWAEAADLIANTGYTEMIEWFDGPLPFFNVCEKLLVDQYEATIYRRELNEYVGWLLTAAQYQMDTVVNATGIKLGLHRYPHIRVGDSVDEIDDPSTAETGHFWSILPLPSFRDKRQGSLLSKLTCNAIRVVGKPAELFMTAATIDEMGTEEVENCKEEFGKMDLPKDVGMHIWNKINKAEAVHLGGKLLAHAGPVDVSKWNLSLDEKWSLETLYYLSTYNQLSDTKSAILNLLGRQKLALLSVEQLVALGPYACDLTDARLTANVFFKASRHLGASLPCDYRCLNYFVPFLENEVAYGPMPLWTAEDVESMGILIAGLPTGSWISLVNENPQALARMGSRALKCLPAVHLQALTEDAIRELPATTATVLLREYAFALNASTKEYLEDYLYSVPNLRTPETDQIEYVWENFHYVPRIKEKSAASCVSYAILTQFLVVLTVLVY</sequence>
<keyword evidence="5" id="KW-1185">Reference proteome</keyword>
<keyword evidence="2" id="KW-0325">Glycoprotein</keyword>
<keyword evidence="1 3" id="KW-0732">Signal</keyword>
<reference evidence="4 5" key="1">
    <citation type="submission" date="2023-09" db="EMBL/GenBank/DDBJ databases">
        <title>Nesidiocoris tenuis whole genome shotgun sequence.</title>
        <authorList>
            <person name="Shibata T."/>
            <person name="Shimoda M."/>
            <person name="Kobayashi T."/>
            <person name="Uehara T."/>
        </authorList>
    </citation>
    <scope>NUCLEOTIDE SEQUENCE [LARGE SCALE GENOMIC DNA]</scope>
    <source>
        <strain evidence="4 5">Japan</strain>
    </source>
</reference>
<dbReference type="PANTHER" id="PTHR23412">
    <property type="entry name" value="STEREOCILIN RELATED"/>
    <property type="match status" value="1"/>
</dbReference>
<evidence type="ECO:0000256" key="2">
    <source>
        <dbReference type="ARBA" id="ARBA00023180"/>
    </source>
</evidence>
<dbReference type="PANTHER" id="PTHR23412:SF17">
    <property type="entry name" value="OTOANCORIN"/>
    <property type="match status" value="1"/>
</dbReference>
<feature type="chain" id="PRO_5047474894" evidence="3">
    <location>
        <begin position="19"/>
        <end position="1225"/>
    </location>
</feature>
<dbReference type="EMBL" id="AP028914">
    <property type="protein sequence ID" value="BES95634.1"/>
    <property type="molecule type" value="Genomic_DNA"/>
</dbReference>
<name>A0ABN7ATV0_9HEMI</name>
<evidence type="ECO:0000313" key="4">
    <source>
        <dbReference type="EMBL" id="BES95634.1"/>
    </source>
</evidence>
<dbReference type="InterPro" id="IPR026664">
    <property type="entry name" value="Stereocilin-rel"/>
</dbReference>
<evidence type="ECO:0000256" key="3">
    <source>
        <dbReference type="SAM" id="SignalP"/>
    </source>
</evidence>
<feature type="signal peptide" evidence="3">
    <location>
        <begin position="1"/>
        <end position="18"/>
    </location>
</feature>
<proteinExistence type="predicted"/>
<protein>
    <submittedName>
        <fullName evidence="4">Zinc finger, NFX1-type containing 1</fullName>
    </submittedName>
</protein>